<dbReference type="PANTHER" id="PTHR13710:SF120">
    <property type="entry name" value="BIFUNCTIONAL 3'-5' EXONUCLEASE_ATP-DEPENDENT HELICASE WRN"/>
    <property type="match status" value="1"/>
</dbReference>
<dbReference type="EC" id="5.6.2.4" evidence="5"/>
<comment type="catalytic activity">
    <reaction evidence="4">
        <text>Couples ATP hydrolysis with the unwinding of duplex DNA by translocating in the 3'-5' direction.</text>
        <dbReference type="EC" id="5.6.2.4"/>
    </reaction>
</comment>
<dbReference type="Pfam" id="PF00271">
    <property type="entry name" value="Helicase_C"/>
    <property type="match status" value="1"/>
</dbReference>
<evidence type="ECO:0000259" key="7">
    <source>
        <dbReference type="PROSITE" id="PS51194"/>
    </source>
</evidence>
<feature type="domain" description="Helicase ATP-binding" evidence="6">
    <location>
        <begin position="33"/>
        <end position="270"/>
    </location>
</feature>
<evidence type="ECO:0000256" key="5">
    <source>
        <dbReference type="ARBA" id="ARBA00034808"/>
    </source>
</evidence>
<dbReference type="InterPro" id="IPR027417">
    <property type="entry name" value="P-loop_NTPase"/>
</dbReference>
<dbReference type="SMART" id="SM00487">
    <property type="entry name" value="DEXDc"/>
    <property type="match status" value="1"/>
</dbReference>
<evidence type="ECO:0000256" key="3">
    <source>
        <dbReference type="ARBA" id="ARBA00022840"/>
    </source>
</evidence>
<gene>
    <name evidence="8" type="ORF">PEVE_00007065</name>
</gene>
<evidence type="ECO:0000313" key="9">
    <source>
        <dbReference type="Proteomes" id="UP001159427"/>
    </source>
</evidence>
<keyword evidence="3" id="KW-0067">ATP-binding</keyword>
<reference evidence="8 9" key="1">
    <citation type="submission" date="2022-05" db="EMBL/GenBank/DDBJ databases">
        <authorList>
            <consortium name="Genoscope - CEA"/>
            <person name="William W."/>
        </authorList>
    </citation>
    <scope>NUCLEOTIDE SEQUENCE [LARGE SCALE GENOMIC DNA]</scope>
</reference>
<evidence type="ECO:0000256" key="1">
    <source>
        <dbReference type="ARBA" id="ARBA00005446"/>
    </source>
</evidence>
<dbReference type="Gene3D" id="3.40.50.300">
    <property type="entry name" value="P-loop containing nucleotide triphosphate hydrolases"/>
    <property type="match status" value="3"/>
</dbReference>
<dbReference type="InterPro" id="IPR011545">
    <property type="entry name" value="DEAD/DEAH_box_helicase_dom"/>
</dbReference>
<dbReference type="PROSITE" id="PS51192">
    <property type="entry name" value="HELICASE_ATP_BIND_1"/>
    <property type="match status" value="1"/>
</dbReference>
<dbReference type="Proteomes" id="UP001159427">
    <property type="component" value="Unassembled WGS sequence"/>
</dbReference>
<evidence type="ECO:0000259" key="6">
    <source>
        <dbReference type="PROSITE" id="PS51192"/>
    </source>
</evidence>
<keyword evidence="2" id="KW-0547">Nucleotide-binding</keyword>
<dbReference type="EMBL" id="CALNXI010001469">
    <property type="protein sequence ID" value="CAH3169986.1"/>
    <property type="molecule type" value="Genomic_DNA"/>
</dbReference>
<organism evidence="8 9">
    <name type="scientific">Porites evermanni</name>
    <dbReference type="NCBI Taxonomy" id="104178"/>
    <lineage>
        <taxon>Eukaryota</taxon>
        <taxon>Metazoa</taxon>
        <taxon>Cnidaria</taxon>
        <taxon>Anthozoa</taxon>
        <taxon>Hexacorallia</taxon>
        <taxon>Scleractinia</taxon>
        <taxon>Fungiina</taxon>
        <taxon>Poritidae</taxon>
        <taxon>Porites</taxon>
    </lineage>
</organism>
<accession>A0ABN8QWX0</accession>
<evidence type="ECO:0000256" key="2">
    <source>
        <dbReference type="ARBA" id="ARBA00022741"/>
    </source>
</evidence>
<dbReference type="Pfam" id="PF00270">
    <property type="entry name" value="DEAD"/>
    <property type="match status" value="1"/>
</dbReference>
<evidence type="ECO:0000256" key="4">
    <source>
        <dbReference type="ARBA" id="ARBA00034617"/>
    </source>
</evidence>
<dbReference type="InterPro" id="IPR001650">
    <property type="entry name" value="Helicase_C-like"/>
</dbReference>
<protein>
    <recommendedName>
        <fullName evidence="5">DNA 3'-5' helicase</fullName>
        <ecNumber evidence="5">5.6.2.4</ecNumber>
    </recommendedName>
</protein>
<dbReference type="PROSITE" id="PS51194">
    <property type="entry name" value="HELICASE_CTER"/>
    <property type="match status" value="1"/>
</dbReference>
<evidence type="ECO:0000313" key="8">
    <source>
        <dbReference type="EMBL" id="CAH3169986.1"/>
    </source>
</evidence>
<dbReference type="SMART" id="SM00490">
    <property type="entry name" value="HELICc"/>
    <property type="match status" value="1"/>
</dbReference>
<proteinExistence type="inferred from homology"/>
<comment type="caution">
    <text evidence="8">The sequence shown here is derived from an EMBL/GenBank/DDBJ whole genome shotgun (WGS) entry which is preliminary data.</text>
</comment>
<name>A0ABN8QWX0_9CNID</name>
<dbReference type="InterPro" id="IPR014001">
    <property type="entry name" value="Helicase_ATP-bd"/>
</dbReference>
<dbReference type="PANTHER" id="PTHR13710">
    <property type="entry name" value="DNA HELICASE RECQ FAMILY MEMBER"/>
    <property type="match status" value="1"/>
</dbReference>
<feature type="domain" description="Helicase C-terminal" evidence="7">
    <location>
        <begin position="295"/>
        <end position="466"/>
    </location>
</feature>
<dbReference type="SUPFAM" id="SSF52540">
    <property type="entry name" value="P-loop containing nucleoside triphosphate hydrolases"/>
    <property type="match status" value="1"/>
</dbReference>
<sequence length="610" mass="68756">MASSLTEEAVNYALKAVGKQNITLKEKQLSILKLIVLEKKDVLAVLPTGFGKSLIYQTIAPFADFIERDESTERGKSIVIVISPLNALIKDQVTKLRETGLRACILKADRVASDCQDIEEVSISSSEELENLANFQLLYAHPEALVESRQVLKLLKKEEFQNRIRAIVVDEAHLVVDWYVHLLKCNTLINKVFYVVIKLLSCYWNIHCLPQDMANCCLFLPDYTDFRPSYGKLGILGSIFPKVPWLGLTATATKKTRTEIIESLGMFNPIEIVVNPDRPNIYFSSSARPDRGDEKLNDILRPLVDQLKGERMEFPLTVVFGNLETISMCYAFFNFAMGKEQYEPVGAPPRAENRLFTQFHAQYPVKEKERIVEGLTLGTSKLRIIFATVAFGIGLDLKNIRQIIHIGVPCSMEEYFQEAGRAGRDGLPSKAHVFFNSYDISKARKNLSTVMREYVKDDKCKREMIMGYFGFAPPPPREEVHECCDYHAKLCKCEDCLLSDMASLMDPPFKEMPTQACCEGNPSPNLTAKKKSELHEELVNFRLSQPGHGRTTVGSTSLSSGVTIKLIGEIVDKAHTFSSAADIEESLPIFSHHHAISIWNIVKQYTQRDV</sequence>
<comment type="similarity">
    <text evidence="1">Belongs to the helicase family. RecQ subfamily.</text>
</comment>
<keyword evidence="9" id="KW-1185">Reference proteome</keyword>